<evidence type="ECO:0000259" key="6">
    <source>
        <dbReference type="PROSITE" id="PS50045"/>
    </source>
</evidence>
<dbReference type="CDD" id="cd00009">
    <property type="entry name" value="AAA"/>
    <property type="match status" value="1"/>
</dbReference>
<evidence type="ECO:0000256" key="3">
    <source>
        <dbReference type="ARBA" id="ARBA00023015"/>
    </source>
</evidence>
<dbReference type="Gene3D" id="3.40.50.2300">
    <property type="match status" value="1"/>
</dbReference>
<keyword evidence="4" id="KW-0804">Transcription</keyword>
<dbReference type="PROSITE" id="PS50110">
    <property type="entry name" value="RESPONSE_REGULATORY"/>
    <property type="match status" value="1"/>
</dbReference>
<dbReference type="InterPro" id="IPR025943">
    <property type="entry name" value="Sigma_54_int_dom_ATP-bd_2"/>
</dbReference>
<keyword evidence="1" id="KW-0547">Nucleotide-binding</keyword>
<dbReference type="PROSITE" id="PS50045">
    <property type="entry name" value="SIGMA54_INTERACT_4"/>
    <property type="match status" value="1"/>
</dbReference>
<protein>
    <submittedName>
        <fullName evidence="8">Two-component system response regulator PilR (NtrC family)</fullName>
    </submittedName>
</protein>
<feature type="domain" description="Response regulatory" evidence="7">
    <location>
        <begin position="8"/>
        <end position="123"/>
    </location>
</feature>
<dbReference type="SMART" id="SM00448">
    <property type="entry name" value="REC"/>
    <property type="match status" value="1"/>
</dbReference>
<dbReference type="InterPro" id="IPR001789">
    <property type="entry name" value="Sig_transdc_resp-reg_receiver"/>
</dbReference>
<organism evidence="8 9">
    <name type="scientific">Gulbenkiania mobilis</name>
    <dbReference type="NCBI Taxonomy" id="397457"/>
    <lineage>
        <taxon>Bacteria</taxon>
        <taxon>Pseudomonadati</taxon>
        <taxon>Pseudomonadota</taxon>
        <taxon>Betaproteobacteria</taxon>
        <taxon>Neisseriales</taxon>
        <taxon>Chromobacteriaceae</taxon>
        <taxon>Gulbenkiania</taxon>
    </lineage>
</organism>
<dbReference type="InterPro" id="IPR002197">
    <property type="entry name" value="HTH_Fis"/>
</dbReference>
<evidence type="ECO:0000313" key="8">
    <source>
        <dbReference type="EMBL" id="TCW33079.1"/>
    </source>
</evidence>
<dbReference type="PANTHER" id="PTHR32071:SF100">
    <property type="entry name" value="RESPONSE REGULATOR PROTEIN PILR"/>
    <property type="match status" value="1"/>
</dbReference>
<dbReference type="SUPFAM" id="SSF52540">
    <property type="entry name" value="P-loop containing nucleoside triphosphate hydrolases"/>
    <property type="match status" value="1"/>
</dbReference>
<dbReference type="SUPFAM" id="SSF52172">
    <property type="entry name" value="CheY-like"/>
    <property type="match status" value="1"/>
</dbReference>
<dbReference type="SUPFAM" id="SSF46689">
    <property type="entry name" value="Homeodomain-like"/>
    <property type="match status" value="1"/>
</dbReference>
<sequence length="444" mass="48332">MKRTASQRVLVVDDEADIRELLDLTLTRMGLVVTTAGSVAEALAALDGAGPFDLALTDMRLPDGEGLAVVEAITRRNLDIPVAVITAHGSTENAVAAMKAGAFDYLQKPVSLAHLRALVGGVLRVERPARTEGGARLYGESPAMLEIRALIERVARTQAPVYIRGESGTGKEQAARLIHASGPRAAGPFVPVNCGAIPDSLMESEFFGTRRGAFTGADRDREGFFQQASGGTLFLDEVADLPLSMQVKLLRALQEKKVRRLGATSEEATDVRILCATHKDLAAQVSGGAFRQDLYYRLNVISLTMPPLRELREDLPRFVDMLLERYGVSGPRPRLTPAALQLLLGYNYPGNFRELENIIERAVALATGPEIGPDALQLLPVEDDVPSPPALAGGESLQDYLDRVEREVLLKALDTTRYNRTQAAKRLGISFRSLRYRLERLGIK</sequence>
<keyword evidence="2" id="KW-0067">ATP-binding</keyword>
<dbReference type="Pfam" id="PF02954">
    <property type="entry name" value="HTH_8"/>
    <property type="match status" value="1"/>
</dbReference>
<feature type="modified residue" description="4-aspartylphosphate" evidence="5">
    <location>
        <position position="58"/>
    </location>
</feature>
<dbReference type="RefSeq" id="WP_132098010.1">
    <property type="nucleotide sequence ID" value="NZ_SMDA01000002.1"/>
</dbReference>
<dbReference type="Pfam" id="PF00158">
    <property type="entry name" value="Sigma54_activat"/>
    <property type="match status" value="1"/>
</dbReference>
<dbReference type="Proteomes" id="UP000294801">
    <property type="component" value="Unassembled WGS sequence"/>
</dbReference>
<evidence type="ECO:0000256" key="2">
    <source>
        <dbReference type="ARBA" id="ARBA00022840"/>
    </source>
</evidence>
<dbReference type="Gene3D" id="3.40.50.300">
    <property type="entry name" value="P-loop containing nucleotide triphosphate hydrolases"/>
    <property type="match status" value="1"/>
</dbReference>
<dbReference type="InterPro" id="IPR027417">
    <property type="entry name" value="P-loop_NTPase"/>
</dbReference>
<gene>
    <name evidence="8" type="ORF">EV669_102379</name>
</gene>
<reference evidence="8 9" key="1">
    <citation type="submission" date="2019-03" db="EMBL/GenBank/DDBJ databases">
        <title>Genomic Encyclopedia of Type Strains, Phase IV (KMG-IV): sequencing the most valuable type-strain genomes for metagenomic binning, comparative biology and taxonomic classification.</title>
        <authorList>
            <person name="Goeker M."/>
        </authorList>
    </citation>
    <scope>NUCLEOTIDE SEQUENCE [LARGE SCALE GENOMIC DNA]</scope>
    <source>
        <strain evidence="8 9">DSM 18507</strain>
    </source>
</reference>
<dbReference type="PANTHER" id="PTHR32071">
    <property type="entry name" value="TRANSCRIPTIONAL REGULATORY PROTEIN"/>
    <property type="match status" value="1"/>
</dbReference>
<dbReference type="Pfam" id="PF25601">
    <property type="entry name" value="AAA_lid_14"/>
    <property type="match status" value="1"/>
</dbReference>
<evidence type="ECO:0000313" key="9">
    <source>
        <dbReference type="Proteomes" id="UP000294801"/>
    </source>
</evidence>
<dbReference type="EMBL" id="SMDA01000002">
    <property type="protein sequence ID" value="TCW33079.1"/>
    <property type="molecule type" value="Genomic_DNA"/>
</dbReference>
<name>A0ABY2CZH8_GULMO</name>
<evidence type="ECO:0000256" key="4">
    <source>
        <dbReference type="ARBA" id="ARBA00023163"/>
    </source>
</evidence>
<dbReference type="Gene3D" id="1.10.10.60">
    <property type="entry name" value="Homeodomain-like"/>
    <property type="match status" value="1"/>
</dbReference>
<keyword evidence="9" id="KW-1185">Reference proteome</keyword>
<dbReference type="PROSITE" id="PS00676">
    <property type="entry name" value="SIGMA54_INTERACT_2"/>
    <property type="match status" value="1"/>
</dbReference>
<evidence type="ECO:0000256" key="5">
    <source>
        <dbReference type="PROSITE-ProRule" id="PRU00169"/>
    </source>
</evidence>
<feature type="domain" description="Sigma-54 factor interaction" evidence="6">
    <location>
        <begin position="137"/>
        <end position="364"/>
    </location>
</feature>
<dbReference type="InterPro" id="IPR011006">
    <property type="entry name" value="CheY-like_superfamily"/>
</dbReference>
<dbReference type="PRINTS" id="PR01590">
    <property type="entry name" value="HTHFIS"/>
</dbReference>
<dbReference type="Gene3D" id="1.10.8.60">
    <property type="match status" value="1"/>
</dbReference>
<evidence type="ECO:0000259" key="7">
    <source>
        <dbReference type="PROSITE" id="PS50110"/>
    </source>
</evidence>
<keyword evidence="5" id="KW-0597">Phosphoprotein</keyword>
<accession>A0ABY2CZH8</accession>
<dbReference type="SMART" id="SM00382">
    <property type="entry name" value="AAA"/>
    <property type="match status" value="1"/>
</dbReference>
<keyword evidence="3" id="KW-0805">Transcription regulation</keyword>
<dbReference type="InterPro" id="IPR003593">
    <property type="entry name" value="AAA+_ATPase"/>
</dbReference>
<proteinExistence type="predicted"/>
<dbReference type="InterPro" id="IPR002078">
    <property type="entry name" value="Sigma_54_int"/>
</dbReference>
<evidence type="ECO:0000256" key="1">
    <source>
        <dbReference type="ARBA" id="ARBA00022741"/>
    </source>
</evidence>
<dbReference type="InterPro" id="IPR009057">
    <property type="entry name" value="Homeodomain-like_sf"/>
</dbReference>
<dbReference type="Pfam" id="PF00072">
    <property type="entry name" value="Response_reg"/>
    <property type="match status" value="1"/>
</dbReference>
<comment type="caution">
    <text evidence="8">The sequence shown here is derived from an EMBL/GenBank/DDBJ whole genome shotgun (WGS) entry which is preliminary data.</text>
</comment>
<dbReference type="InterPro" id="IPR058031">
    <property type="entry name" value="AAA_lid_NorR"/>
</dbReference>